<feature type="region of interest" description="Disordered" evidence="1">
    <location>
        <begin position="467"/>
        <end position="527"/>
    </location>
</feature>
<protein>
    <submittedName>
        <fullName evidence="2">ARAD1D28050p</fullName>
    </submittedName>
</protein>
<feature type="compositionally biased region" description="Basic and acidic residues" evidence="1">
    <location>
        <begin position="343"/>
        <end position="362"/>
    </location>
</feature>
<feature type="compositionally biased region" description="Polar residues" evidence="1">
    <location>
        <begin position="363"/>
        <end position="374"/>
    </location>
</feature>
<evidence type="ECO:0000313" key="2">
    <source>
        <dbReference type="EMBL" id="CDP38145.1"/>
    </source>
</evidence>
<dbReference type="AlphaFoldDB" id="A0A060TAM6"/>
<feature type="compositionally biased region" description="Polar residues" evidence="1">
    <location>
        <begin position="216"/>
        <end position="233"/>
    </location>
</feature>
<reference evidence="2" key="1">
    <citation type="submission" date="2014-02" db="EMBL/GenBank/DDBJ databases">
        <authorList>
            <person name="Genoscope - CEA"/>
        </authorList>
    </citation>
    <scope>NUCLEOTIDE SEQUENCE</scope>
    <source>
        <strain evidence="2">LS3</strain>
    </source>
</reference>
<feature type="compositionally biased region" description="Low complexity" evidence="1">
    <location>
        <begin position="47"/>
        <end position="59"/>
    </location>
</feature>
<proteinExistence type="predicted"/>
<feature type="compositionally biased region" description="Acidic residues" evidence="1">
    <location>
        <begin position="250"/>
        <end position="269"/>
    </location>
</feature>
<reference evidence="2" key="2">
    <citation type="submission" date="2014-06" db="EMBL/GenBank/DDBJ databases">
        <title>The complete genome of Blastobotrys (Arxula) adeninivorans LS3 - a yeast of biotechnological interest.</title>
        <authorList>
            <person name="Kunze G."/>
            <person name="Gaillardin C."/>
            <person name="Czernicka M."/>
            <person name="Durrens P."/>
            <person name="Martin T."/>
            <person name="Boer E."/>
            <person name="Gabaldon T."/>
            <person name="Cruz J."/>
            <person name="Talla E."/>
            <person name="Marck C."/>
            <person name="Goffeau A."/>
            <person name="Barbe V."/>
            <person name="Baret P."/>
            <person name="Baronian K."/>
            <person name="Beier S."/>
            <person name="Bleykasten C."/>
            <person name="Bode R."/>
            <person name="Casaregola S."/>
            <person name="Despons L."/>
            <person name="Fairhead C."/>
            <person name="Giersberg M."/>
            <person name="Gierski P."/>
            <person name="Hahnel U."/>
            <person name="Hartmann A."/>
            <person name="Jankowska D."/>
            <person name="Jubin C."/>
            <person name="Jung P."/>
            <person name="Lafontaine I."/>
            <person name="Leh-Louis V."/>
            <person name="Lemaire M."/>
            <person name="Marcet-Houben M."/>
            <person name="Mascher M."/>
            <person name="Morel G."/>
            <person name="Richard G.-F."/>
            <person name="Riechen J."/>
            <person name="Sacerdot C."/>
            <person name="Sarkar A."/>
            <person name="Savel G."/>
            <person name="Schacherer J."/>
            <person name="Sherman D."/>
            <person name="Straub M.-L."/>
            <person name="Stein N."/>
            <person name="Thierry A."/>
            <person name="Trautwein-Schult A."/>
            <person name="Westhof E."/>
            <person name="Worch S."/>
            <person name="Dujon B."/>
            <person name="Souciet J.-L."/>
            <person name="Wincker P."/>
            <person name="Scholz U."/>
            <person name="Neuveglise N."/>
        </authorList>
    </citation>
    <scope>NUCLEOTIDE SEQUENCE</scope>
    <source>
        <strain evidence="2">LS3</strain>
    </source>
</reference>
<evidence type="ECO:0000256" key="1">
    <source>
        <dbReference type="SAM" id="MobiDB-lite"/>
    </source>
</evidence>
<feature type="compositionally biased region" description="Polar residues" evidence="1">
    <location>
        <begin position="477"/>
        <end position="498"/>
    </location>
</feature>
<organism evidence="2">
    <name type="scientific">Blastobotrys adeninivorans</name>
    <name type="common">Yeast</name>
    <name type="synonym">Arxula adeninivorans</name>
    <dbReference type="NCBI Taxonomy" id="409370"/>
    <lineage>
        <taxon>Eukaryota</taxon>
        <taxon>Fungi</taxon>
        <taxon>Dikarya</taxon>
        <taxon>Ascomycota</taxon>
        <taxon>Saccharomycotina</taxon>
        <taxon>Dipodascomycetes</taxon>
        <taxon>Dipodascales</taxon>
        <taxon>Trichomonascaceae</taxon>
        <taxon>Blastobotrys</taxon>
    </lineage>
</organism>
<feature type="region of interest" description="Disordered" evidence="1">
    <location>
        <begin position="210"/>
        <end position="446"/>
    </location>
</feature>
<feature type="compositionally biased region" description="Polar residues" evidence="1">
    <location>
        <begin position="391"/>
        <end position="404"/>
    </location>
</feature>
<sequence length="527" mass="58240">MRRLRASSSSSFLSYFTQRNPGDSDSDLDDAPTPVVVNNHPRNRTRQSQSSQHDSQASAPDDIPLPPIEAFSYSSIVDNVQPEQQALTKAIENAVHVYRDELSAEIRSVIQEQDVLTHKMQLVDRIAYKALQNAHRRSHQVGTQLNALRGMETVADAAEAAYASLSTIVSLLGQIESILPENERLSPQDSPHRAHYPHLHHLLQEYNRPRPARASASFSESTHSVHNDGTSVENEQDSNKESEIDKSDNDRDEIDGGQDELDNGQDEMDNNQGEPGYSVPSDNSTHLSHKLDNEQNNEQTNDNDPGNSDISHNSDSDHSSDLMSDGSDLHTSDPQSIPAPDSQHFKSDGSDIKTTDPEDKNNELNLGSMDNTIQEADEQGANDADAHDTISNDYDQPDNCNLTSDKLELSDQLSTRSESYSEPSHSEPESSNTLVQPSDQSKVDLRPKLLLRTASLPENYPQALLSFKSVAPKQEDSQLPTQEGDSASTVTKSDSTVMPQKRHSAWFGGPSERPPQSAEDQLRRLIN</sequence>
<gene>
    <name evidence="2" type="ORF">GNLVRS02_ARAD1D28050g</name>
</gene>
<dbReference type="EMBL" id="HG937694">
    <property type="protein sequence ID" value="CDP38145.1"/>
    <property type="molecule type" value="Genomic_DNA"/>
</dbReference>
<name>A0A060TAM6_BLAAD</name>
<feature type="compositionally biased region" description="Low complexity" evidence="1">
    <location>
        <begin position="294"/>
        <end position="311"/>
    </location>
</feature>
<feature type="region of interest" description="Disordered" evidence="1">
    <location>
        <begin position="1"/>
        <end position="65"/>
    </location>
</feature>
<feature type="compositionally biased region" description="Basic and acidic residues" evidence="1">
    <location>
        <begin position="237"/>
        <end position="249"/>
    </location>
</feature>
<accession>A0A060TAM6</accession>
<feature type="compositionally biased region" description="Polar residues" evidence="1">
    <location>
        <begin position="12"/>
        <end position="23"/>
    </location>
</feature>